<dbReference type="STRING" id="97359.A0A550CQW3"/>
<keyword evidence="5" id="KW-1185">Reference proteome</keyword>
<feature type="domain" description="DUF1996" evidence="3">
    <location>
        <begin position="36"/>
        <end position="265"/>
    </location>
</feature>
<dbReference type="InterPro" id="IPR018535">
    <property type="entry name" value="DUF1996"/>
</dbReference>
<dbReference type="AlphaFoldDB" id="A0A550CQW3"/>
<feature type="region of interest" description="Disordered" evidence="1">
    <location>
        <begin position="513"/>
        <end position="546"/>
    </location>
</feature>
<proteinExistence type="predicted"/>
<feature type="signal peptide" evidence="2">
    <location>
        <begin position="1"/>
        <end position="20"/>
    </location>
</feature>
<dbReference type="OrthoDB" id="74764at2759"/>
<evidence type="ECO:0000259" key="3">
    <source>
        <dbReference type="Pfam" id="PF09362"/>
    </source>
</evidence>
<gene>
    <name evidence="4" type="ORF">BD626DRAFT_170450</name>
</gene>
<feature type="region of interest" description="Disordered" evidence="1">
    <location>
        <begin position="457"/>
        <end position="491"/>
    </location>
</feature>
<evidence type="ECO:0000313" key="5">
    <source>
        <dbReference type="Proteomes" id="UP000320762"/>
    </source>
</evidence>
<evidence type="ECO:0000313" key="4">
    <source>
        <dbReference type="EMBL" id="TRM67195.1"/>
    </source>
</evidence>
<feature type="region of interest" description="Disordered" evidence="1">
    <location>
        <begin position="353"/>
        <end position="434"/>
    </location>
</feature>
<reference evidence="4 5" key="1">
    <citation type="journal article" date="2019" name="New Phytol.">
        <title>Comparative genomics reveals unique wood-decay strategies and fruiting body development in the Schizophyllaceae.</title>
        <authorList>
            <person name="Almasi E."/>
            <person name="Sahu N."/>
            <person name="Krizsan K."/>
            <person name="Balint B."/>
            <person name="Kovacs G.M."/>
            <person name="Kiss B."/>
            <person name="Cseklye J."/>
            <person name="Drula E."/>
            <person name="Henrissat B."/>
            <person name="Nagy I."/>
            <person name="Chovatia M."/>
            <person name="Adam C."/>
            <person name="LaButti K."/>
            <person name="Lipzen A."/>
            <person name="Riley R."/>
            <person name="Grigoriev I.V."/>
            <person name="Nagy L.G."/>
        </authorList>
    </citation>
    <scope>NUCLEOTIDE SEQUENCE [LARGE SCALE GENOMIC DNA]</scope>
    <source>
        <strain evidence="4 5">NL-1724</strain>
    </source>
</reference>
<evidence type="ECO:0000256" key="1">
    <source>
        <dbReference type="SAM" id="MobiDB-lite"/>
    </source>
</evidence>
<dbReference type="Proteomes" id="UP000320762">
    <property type="component" value="Unassembled WGS sequence"/>
</dbReference>
<dbReference type="Pfam" id="PF09362">
    <property type="entry name" value="DUF1996"/>
    <property type="match status" value="1"/>
</dbReference>
<accession>A0A550CQW3</accession>
<sequence length="645" mass="64014">MSAFTTALALSGALAPVAKGFFLMGVQNYIATERVDPIMYPGNVSNHVHTIMGGSNFGVDTNISALRDSECTSMPIAQDKSNYWFPHLYFQWANGSYTSLDAASTVYYLYGDDVDVKAFPDDFRMITGDENLRTFDNSSAAQRAISYKCLQFEGKPMEDYPGLPDVSCPAGIRAQINFPSCWDGQNVDSEDHKSHMAFPSGGPDSGTCDDPAFNVTVPRVFIEATWYTMDWDPIRDQAMNSSQPYVLSNGDSTGFSYHADYIYAWEPEVLQSAIDTCACMTDEFGAYDCCEVFEKKADGEKCYIGSVVEEQVVGTLAALPGYEPYSAAGGSSTEGASGSSASTVASTDASSASAASTDAGATSTDAGATSTVASATSPDAGATSADAGATSTDAAASSGSAVPSSAAAASESATSTGSPSATPSTAPTSALASSPNVNAASASSVASTLDAPSASELGAASASSTGPASASGTGPASASGTGGASIPGSGAASASGASLSGAASASASDTASASGIATGTASGAAPADASGAASATASGAASPSASGAATASGSGASFALLPTASTVPSIIPGPASVFTDAAPAPIMTSASDAAGASASEVAGASAGNASEATPSAYARHRRAADFVDSLHRRERFVRAKRSVLA</sequence>
<feature type="chain" id="PRO_5021864417" description="DUF1996 domain-containing protein" evidence="2">
    <location>
        <begin position="21"/>
        <end position="645"/>
    </location>
</feature>
<name>A0A550CQW3_9AGAR</name>
<evidence type="ECO:0000256" key="2">
    <source>
        <dbReference type="SAM" id="SignalP"/>
    </source>
</evidence>
<protein>
    <recommendedName>
        <fullName evidence="3">DUF1996 domain-containing protein</fullName>
    </recommendedName>
</protein>
<organism evidence="4 5">
    <name type="scientific">Schizophyllum amplum</name>
    <dbReference type="NCBI Taxonomy" id="97359"/>
    <lineage>
        <taxon>Eukaryota</taxon>
        <taxon>Fungi</taxon>
        <taxon>Dikarya</taxon>
        <taxon>Basidiomycota</taxon>
        <taxon>Agaricomycotina</taxon>
        <taxon>Agaricomycetes</taxon>
        <taxon>Agaricomycetidae</taxon>
        <taxon>Agaricales</taxon>
        <taxon>Schizophyllaceae</taxon>
        <taxon>Schizophyllum</taxon>
    </lineage>
</organism>
<dbReference type="PANTHER" id="PTHR43662">
    <property type="match status" value="1"/>
</dbReference>
<dbReference type="EMBL" id="VDMD01000003">
    <property type="protein sequence ID" value="TRM67195.1"/>
    <property type="molecule type" value="Genomic_DNA"/>
</dbReference>
<comment type="caution">
    <text evidence="4">The sequence shown here is derived from an EMBL/GenBank/DDBJ whole genome shotgun (WGS) entry which is preliminary data.</text>
</comment>
<feature type="compositionally biased region" description="Low complexity" evidence="1">
    <location>
        <begin position="457"/>
        <end position="479"/>
    </location>
</feature>
<dbReference type="PANTHER" id="PTHR43662:SF3">
    <property type="entry name" value="DOMAIN PROTEIN, PUTATIVE (AFU_ORTHOLOGUE AFUA_6G11970)-RELATED"/>
    <property type="match status" value="1"/>
</dbReference>
<keyword evidence="2" id="KW-0732">Signal</keyword>